<evidence type="ECO:0000256" key="1">
    <source>
        <dbReference type="SAM" id="Phobius"/>
    </source>
</evidence>
<dbReference type="AlphaFoldDB" id="A0A6A8LN88"/>
<sequence>MKLKSRLFIFIATLMGLICIVVVFPTQASMQEIQNVEIPIVQTVAGEQKRPFTVVYELIATSNGENISWKNGQNGYHISLSNNESKTIRFNSNDISFKQEGNYQLLLKPISYTETPINLDSSGYQINLEVKKFESGYQISQVTVRKIGKDDKASMISYHYQLSITQADINQEPSKEKEVKKKTLGFLPQMGDRETQILVILGLIVCLVVLVNIVCIRKISKK</sequence>
<keyword evidence="1" id="KW-0812">Transmembrane</keyword>
<dbReference type="EMBL" id="WKKZ01000185">
    <property type="protein sequence ID" value="MSE05278.1"/>
    <property type="molecule type" value="Genomic_DNA"/>
</dbReference>
<reference evidence="4 5" key="1">
    <citation type="submission" date="2019-11" db="EMBL/GenBank/DDBJ databases">
        <title>Draft Genome Sequence of Plant Growth-Promoting Rhizosphere-Associated Bacteria.</title>
        <authorList>
            <person name="Vasilyev I.Y."/>
            <person name="Radchenko V."/>
            <person name="Ilnitskaya E.V."/>
        </authorList>
    </citation>
    <scope>NUCLEOTIDE SEQUENCE [LARGE SCALE GENOMIC DNA]</scope>
    <source>
        <strain evidence="3 5">VRA_01-1sq_f</strain>
        <strain evidence="2 4">VRA_1sq_f</strain>
    </source>
</reference>
<dbReference type="EMBL" id="WKKX01000208">
    <property type="protein sequence ID" value="MSE08231.1"/>
    <property type="molecule type" value="Genomic_DNA"/>
</dbReference>
<dbReference type="Proteomes" id="UP000467635">
    <property type="component" value="Unassembled WGS sequence"/>
</dbReference>
<evidence type="ECO:0000313" key="5">
    <source>
        <dbReference type="Proteomes" id="UP000467635"/>
    </source>
</evidence>
<name>A0A6A8LN88_9LACO</name>
<organism evidence="2 4">
    <name type="scientific">Ligilactobacillus salivarius</name>
    <dbReference type="NCBI Taxonomy" id="1624"/>
    <lineage>
        <taxon>Bacteria</taxon>
        <taxon>Bacillati</taxon>
        <taxon>Bacillota</taxon>
        <taxon>Bacilli</taxon>
        <taxon>Lactobacillales</taxon>
        <taxon>Lactobacillaceae</taxon>
        <taxon>Ligilactobacillus</taxon>
    </lineage>
</organism>
<evidence type="ECO:0000313" key="4">
    <source>
        <dbReference type="Proteomes" id="UP000437575"/>
    </source>
</evidence>
<evidence type="ECO:0000313" key="3">
    <source>
        <dbReference type="EMBL" id="MSE08231.1"/>
    </source>
</evidence>
<proteinExistence type="predicted"/>
<feature type="transmembrane region" description="Helical" evidence="1">
    <location>
        <begin position="197"/>
        <end position="216"/>
    </location>
</feature>
<keyword evidence="1" id="KW-0472">Membrane</keyword>
<keyword evidence="1" id="KW-1133">Transmembrane helix</keyword>
<comment type="caution">
    <text evidence="2">The sequence shown here is derived from an EMBL/GenBank/DDBJ whole genome shotgun (WGS) entry which is preliminary data.</text>
</comment>
<protein>
    <submittedName>
        <fullName evidence="2">Uncharacterized protein</fullName>
    </submittedName>
</protein>
<dbReference type="Proteomes" id="UP000437575">
    <property type="component" value="Unassembled WGS sequence"/>
</dbReference>
<gene>
    <name evidence="3" type="ORF">GKC33_05750</name>
    <name evidence="2" type="ORF">GKC34_05450</name>
</gene>
<accession>A0A6A8LN88</accession>
<evidence type="ECO:0000313" key="2">
    <source>
        <dbReference type="EMBL" id="MSE05278.1"/>
    </source>
</evidence>